<evidence type="ECO:0000313" key="2">
    <source>
        <dbReference type="EMBL" id="CCX32750.1"/>
    </source>
</evidence>
<keyword evidence="1" id="KW-1133">Transmembrane helix</keyword>
<feature type="transmembrane region" description="Helical" evidence="1">
    <location>
        <begin position="150"/>
        <end position="171"/>
    </location>
</feature>
<dbReference type="OrthoDB" id="5326275at2759"/>
<sequence>MVKFREIFRGPIANGDKRWIDFSPVTPLRAIIVSAIVLMVINASGWISLAIAEREDGWRHYYMTIDVFGMMYLFIGLVVIVWTYADMKLFSKGRLSPVYSICIASIFSAAWIVALAMALLFCIVFLSGWVDEEFVEHELRPGHIWRYKAVPFLQVLIHFVILGLYIWYLVLSVKVFRRLKEVKKHQGMRMREQENIV</sequence>
<feature type="transmembrane region" description="Helical" evidence="1">
    <location>
        <begin position="61"/>
        <end position="85"/>
    </location>
</feature>
<evidence type="ECO:0000256" key="1">
    <source>
        <dbReference type="SAM" id="Phobius"/>
    </source>
</evidence>
<feature type="transmembrane region" description="Helical" evidence="1">
    <location>
        <begin position="97"/>
        <end position="130"/>
    </location>
</feature>
<name>U4LTC4_PYROM</name>
<organism evidence="2 3">
    <name type="scientific">Pyronema omphalodes (strain CBS 100304)</name>
    <name type="common">Pyronema confluens</name>
    <dbReference type="NCBI Taxonomy" id="1076935"/>
    <lineage>
        <taxon>Eukaryota</taxon>
        <taxon>Fungi</taxon>
        <taxon>Dikarya</taxon>
        <taxon>Ascomycota</taxon>
        <taxon>Pezizomycotina</taxon>
        <taxon>Pezizomycetes</taxon>
        <taxon>Pezizales</taxon>
        <taxon>Pyronemataceae</taxon>
        <taxon>Pyronema</taxon>
    </lineage>
</organism>
<proteinExistence type="predicted"/>
<dbReference type="EMBL" id="HF935907">
    <property type="protein sequence ID" value="CCX32750.1"/>
    <property type="molecule type" value="Genomic_DNA"/>
</dbReference>
<feature type="transmembrane region" description="Helical" evidence="1">
    <location>
        <begin position="28"/>
        <end position="49"/>
    </location>
</feature>
<gene>
    <name evidence="2" type="ORF">PCON_13601</name>
</gene>
<evidence type="ECO:0000313" key="3">
    <source>
        <dbReference type="Proteomes" id="UP000018144"/>
    </source>
</evidence>
<dbReference type="Proteomes" id="UP000018144">
    <property type="component" value="Unassembled WGS sequence"/>
</dbReference>
<keyword evidence="1" id="KW-0812">Transmembrane</keyword>
<keyword evidence="3" id="KW-1185">Reference proteome</keyword>
<accession>U4LTC4</accession>
<dbReference type="AlphaFoldDB" id="U4LTC4"/>
<reference evidence="2 3" key="1">
    <citation type="journal article" date="2013" name="PLoS Genet.">
        <title>The genome and development-dependent transcriptomes of Pyronema confluens: a window into fungal evolution.</title>
        <authorList>
            <person name="Traeger S."/>
            <person name="Altegoer F."/>
            <person name="Freitag M."/>
            <person name="Gabaldon T."/>
            <person name="Kempken F."/>
            <person name="Kumar A."/>
            <person name="Marcet-Houben M."/>
            <person name="Poggeler S."/>
            <person name="Stajich J.E."/>
            <person name="Nowrousian M."/>
        </authorList>
    </citation>
    <scope>NUCLEOTIDE SEQUENCE [LARGE SCALE GENOMIC DNA]</scope>
    <source>
        <strain evidence="3">CBS 100304</strain>
        <tissue evidence="2">Vegetative mycelium</tissue>
    </source>
</reference>
<keyword evidence="1" id="KW-0472">Membrane</keyword>
<protein>
    <submittedName>
        <fullName evidence="2">Uncharacterized protein</fullName>
    </submittedName>
</protein>